<dbReference type="PIRSF" id="PIRSF020967">
    <property type="entry name" value="UCP020967"/>
    <property type="match status" value="1"/>
</dbReference>
<evidence type="ECO:0000259" key="1">
    <source>
        <dbReference type="Pfam" id="PF12500"/>
    </source>
</evidence>
<keyword evidence="4" id="KW-1185">Reference proteome</keyword>
<dbReference type="Proteomes" id="UP000319671">
    <property type="component" value="Unassembled WGS sequence"/>
</dbReference>
<dbReference type="InterPro" id="IPR011214">
    <property type="entry name" value="UCP020967"/>
</dbReference>
<keyword evidence="3" id="KW-0808">Transferase</keyword>
<dbReference type="InterPro" id="IPR041688">
    <property type="entry name" value="PRTase_2"/>
</dbReference>
<evidence type="ECO:0000259" key="2">
    <source>
        <dbReference type="Pfam" id="PF15609"/>
    </source>
</evidence>
<protein>
    <submittedName>
        <fullName evidence="3">Phosphoribosyltransferase-like predicted ribonucleoside biosynthesis protein</fullName>
    </submittedName>
</protein>
<dbReference type="EMBL" id="VIVN01000002">
    <property type="protein sequence ID" value="TWE06099.1"/>
    <property type="molecule type" value="Genomic_DNA"/>
</dbReference>
<name>A0A561DRV9_9BACI</name>
<evidence type="ECO:0000313" key="3">
    <source>
        <dbReference type="EMBL" id="TWE06099.1"/>
    </source>
</evidence>
<dbReference type="InterPro" id="IPR022537">
    <property type="entry name" value="TRSP_dom"/>
</dbReference>
<keyword evidence="3" id="KW-0328">Glycosyltransferase</keyword>
<dbReference type="SUPFAM" id="SSF53271">
    <property type="entry name" value="PRTase-like"/>
    <property type="match status" value="1"/>
</dbReference>
<comment type="caution">
    <text evidence="3">The sequence shown here is derived from an EMBL/GenBank/DDBJ whole genome shotgun (WGS) entry which is preliminary data.</text>
</comment>
<dbReference type="Pfam" id="PF15609">
    <property type="entry name" value="PRTase_2"/>
    <property type="match status" value="1"/>
</dbReference>
<dbReference type="Gene3D" id="3.40.50.2020">
    <property type="match status" value="1"/>
</dbReference>
<dbReference type="AlphaFoldDB" id="A0A561DRV9"/>
<accession>A0A561DRV9</accession>
<proteinExistence type="predicted"/>
<dbReference type="InterPro" id="IPR029057">
    <property type="entry name" value="PRTase-like"/>
</dbReference>
<dbReference type="Pfam" id="PF12500">
    <property type="entry name" value="TRSP"/>
    <property type="match status" value="1"/>
</dbReference>
<dbReference type="RefSeq" id="WP_186446379.1">
    <property type="nucleotide sequence ID" value="NZ_VIVN01000002.1"/>
</dbReference>
<dbReference type="CDD" id="cd06223">
    <property type="entry name" value="PRTases_typeI"/>
    <property type="match status" value="1"/>
</dbReference>
<organism evidence="3 4">
    <name type="scientific">Neobacillus bataviensis</name>
    <dbReference type="NCBI Taxonomy" id="220685"/>
    <lineage>
        <taxon>Bacteria</taxon>
        <taxon>Bacillati</taxon>
        <taxon>Bacillota</taxon>
        <taxon>Bacilli</taxon>
        <taxon>Bacillales</taxon>
        <taxon>Bacillaceae</taxon>
        <taxon>Neobacillus</taxon>
    </lineage>
</organism>
<feature type="domain" description="TRSP" evidence="1">
    <location>
        <begin position="305"/>
        <end position="431"/>
    </location>
</feature>
<dbReference type="InterPro" id="IPR000836">
    <property type="entry name" value="PRTase_dom"/>
</dbReference>
<reference evidence="3 4" key="1">
    <citation type="submission" date="2019-06" db="EMBL/GenBank/DDBJ databases">
        <title>Sorghum-associated microbial communities from plants grown in Nebraska, USA.</title>
        <authorList>
            <person name="Schachtman D."/>
        </authorList>
    </citation>
    <scope>NUCLEOTIDE SEQUENCE [LARGE SCALE GENOMIC DNA]</scope>
    <source>
        <strain evidence="3 4">2482</strain>
    </source>
</reference>
<gene>
    <name evidence="3" type="ORF">FB550_102117</name>
</gene>
<dbReference type="GO" id="GO:0016757">
    <property type="term" value="F:glycosyltransferase activity"/>
    <property type="evidence" value="ECO:0007669"/>
    <property type="project" value="UniProtKB-KW"/>
</dbReference>
<sequence>MKNLQALTLSEKKFTFNILDSIKVEIDRLQNPFHIPLDELFTMAARINKKRSFLFISKVLGKHLPIEPNKGLLIAALLGARYIEKVKGVECQEKERLLSLFLTGGTYYSRPFIPKHLNPVIIGFAETATALGHAFFDCFQAAEFFHTTREEIRGETPVITFEEEHSHATSHRCYVSQEMIDHQREIILVDDEITTGNTALNIIKSIHEKFPRPVYTVVSILDWRSQEYQQKFLRVEQELGIKINVVSLLSGHIEIHQFKELENRSKMLRTTNRETSIEVLRLGSFFTASEYSSKDQLNGIPYLNETGRFGLKSLENLNVHERVSSAADFLRQNRVGDRTLCLGTGEFMYLPMKLAAEMGKDVYYQSTTRSPIFIENKEGYGARFGVNFPNPENEKISHSVYNIPPSYYDELFVFFEREVSEEQLQPMLNELGELSFQTIKIVFFSRDRGE</sequence>
<evidence type="ECO:0000313" key="4">
    <source>
        <dbReference type="Proteomes" id="UP000319671"/>
    </source>
</evidence>
<feature type="domain" description="Orotate phosphoribosyltransferase-like" evidence="2">
    <location>
        <begin position="40"/>
        <end position="251"/>
    </location>
</feature>